<comment type="similarity">
    <text evidence="3">Belongs to the Tonsoku family.</text>
</comment>
<keyword evidence="6" id="KW-0433">Leucine-rich repeat</keyword>
<feature type="repeat" description="TPR" evidence="15">
    <location>
        <begin position="355"/>
        <end position="388"/>
    </location>
</feature>
<feature type="region of interest" description="Disordered" evidence="17">
    <location>
        <begin position="468"/>
        <end position="545"/>
    </location>
</feature>
<keyword evidence="9 15" id="KW-0802">TPR repeat</keyword>
<dbReference type="SUPFAM" id="SSF48403">
    <property type="entry name" value="Ankyrin repeat"/>
    <property type="match status" value="1"/>
</dbReference>
<evidence type="ECO:0000256" key="4">
    <source>
        <dbReference type="ARBA" id="ARBA00017829"/>
    </source>
</evidence>
<keyword evidence="19" id="KW-1185">Reference proteome</keyword>
<keyword evidence="12" id="KW-0234">DNA repair</keyword>
<keyword evidence="11 14" id="KW-0040">ANK repeat</keyword>
<dbReference type="Gene3D" id="3.80.10.10">
    <property type="entry name" value="Ribonuclease Inhibitor"/>
    <property type="match status" value="3"/>
</dbReference>
<dbReference type="InterPro" id="IPR011990">
    <property type="entry name" value="TPR-like_helical_dom_sf"/>
</dbReference>
<feature type="repeat" description="ANK" evidence="14">
    <location>
        <begin position="616"/>
        <end position="648"/>
    </location>
</feature>
<feature type="region of interest" description="Disordered" evidence="17">
    <location>
        <begin position="703"/>
        <end position="756"/>
    </location>
</feature>
<evidence type="ECO:0000256" key="10">
    <source>
        <dbReference type="ARBA" id="ARBA00022853"/>
    </source>
</evidence>
<dbReference type="PROSITE" id="PS50088">
    <property type="entry name" value="ANK_REPEAT"/>
    <property type="match status" value="3"/>
</dbReference>
<dbReference type="InterPro" id="IPR032675">
    <property type="entry name" value="LRR_dom_sf"/>
</dbReference>
<feature type="compositionally biased region" description="Low complexity" evidence="17">
    <location>
        <begin position="888"/>
        <end position="902"/>
    </location>
</feature>
<dbReference type="Gene3D" id="1.25.40.10">
    <property type="entry name" value="Tetratricopeptide repeat domain"/>
    <property type="match status" value="2"/>
</dbReference>
<feature type="compositionally biased region" description="Acidic residues" evidence="17">
    <location>
        <begin position="507"/>
        <end position="525"/>
    </location>
</feature>
<feature type="coiled-coil region" evidence="16">
    <location>
        <begin position="2"/>
        <end position="29"/>
    </location>
</feature>
<evidence type="ECO:0000256" key="13">
    <source>
        <dbReference type="ARBA" id="ARBA00023242"/>
    </source>
</evidence>
<evidence type="ECO:0000256" key="2">
    <source>
        <dbReference type="ARBA" id="ARBA00004286"/>
    </source>
</evidence>
<dbReference type="GO" id="GO:0043596">
    <property type="term" value="C:nuclear replication fork"/>
    <property type="evidence" value="ECO:0007669"/>
    <property type="project" value="TreeGrafter"/>
</dbReference>
<dbReference type="InterPro" id="IPR001611">
    <property type="entry name" value="Leu-rich_rpt"/>
</dbReference>
<dbReference type="SMART" id="SM00028">
    <property type="entry name" value="TPR"/>
    <property type="match status" value="5"/>
</dbReference>
<evidence type="ECO:0000313" key="18">
    <source>
        <dbReference type="EMBL" id="CAI9740214.1"/>
    </source>
</evidence>
<proteinExistence type="inferred from homology"/>
<feature type="region of interest" description="Disordered" evidence="17">
    <location>
        <begin position="880"/>
        <end position="902"/>
    </location>
</feature>
<keyword evidence="8" id="KW-0227">DNA damage</keyword>
<keyword evidence="7" id="KW-0677">Repeat</keyword>
<comment type="subcellular location">
    <subcellularLocation>
        <location evidence="2">Chromosome</location>
    </subcellularLocation>
    <subcellularLocation>
        <location evidence="1">Nucleus</location>
    </subcellularLocation>
</comment>
<dbReference type="GO" id="GO:0006325">
    <property type="term" value="P:chromatin organization"/>
    <property type="evidence" value="ECO:0007669"/>
    <property type="project" value="UniProtKB-KW"/>
</dbReference>
<evidence type="ECO:0000256" key="16">
    <source>
        <dbReference type="SAM" id="Coils"/>
    </source>
</evidence>
<dbReference type="SUPFAM" id="SSF48452">
    <property type="entry name" value="TPR-like"/>
    <property type="match status" value="3"/>
</dbReference>
<evidence type="ECO:0000256" key="6">
    <source>
        <dbReference type="ARBA" id="ARBA00022614"/>
    </source>
</evidence>
<feature type="region of interest" description="Disordered" evidence="17">
    <location>
        <begin position="781"/>
        <end position="810"/>
    </location>
</feature>
<dbReference type="PANTHER" id="PTHR46358">
    <property type="entry name" value="TONSOKU-LIKE PROTEIN"/>
    <property type="match status" value="1"/>
</dbReference>
<dbReference type="Gene3D" id="1.25.40.20">
    <property type="entry name" value="Ankyrin repeat-containing domain"/>
    <property type="match status" value="1"/>
</dbReference>
<keyword evidence="13" id="KW-0539">Nucleus</keyword>
<evidence type="ECO:0000256" key="14">
    <source>
        <dbReference type="PROSITE-ProRule" id="PRU00023"/>
    </source>
</evidence>
<evidence type="ECO:0000256" key="11">
    <source>
        <dbReference type="ARBA" id="ARBA00023043"/>
    </source>
</evidence>
<evidence type="ECO:0000256" key="1">
    <source>
        <dbReference type="ARBA" id="ARBA00004123"/>
    </source>
</evidence>
<evidence type="ECO:0000256" key="17">
    <source>
        <dbReference type="SAM" id="MobiDB-lite"/>
    </source>
</evidence>
<dbReference type="InterPro" id="IPR002110">
    <property type="entry name" value="Ankyrin_rpt"/>
</dbReference>
<dbReference type="EMBL" id="OX597837">
    <property type="protein sequence ID" value="CAI9740214.1"/>
    <property type="molecule type" value="Genomic_DNA"/>
</dbReference>
<dbReference type="Pfam" id="PF13181">
    <property type="entry name" value="TPR_8"/>
    <property type="match status" value="1"/>
</dbReference>
<dbReference type="InterPro" id="IPR036770">
    <property type="entry name" value="Ankyrin_rpt-contain_sf"/>
</dbReference>
<evidence type="ECO:0000256" key="3">
    <source>
        <dbReference type="ARBA" id="ARBA00010999"/>
    </source>
</evidence>
<evidence type="ECO:0000256" key="5">
    <source>
        <dbReference type="ARBA" id="ARBA00022454"/>
    </source>
</evidence>
<evidence type="ECO:0000256" key="9">
    <source>
        <dbReference type="ARBA" id="ARBA00022803"/>
    </source>
</evidence>
<dbReference type="SUPFAM" id="SSF52047">
    <property type="entry name" value="RNI-like"/>
    <property type="match status" value="1"/>
</dbReference>
<accession>A0AA36BTS2</accession>
<dbReference type="PANTHER" id="PTHR46358:SF1">
    <property type="entry name" value="TONSOKU-LIKE PROTEIN"/>
    <property type="match status" value="1"/>
</dbReference>
<organism evidence="18 19">
    <name type="scientific">Octopus vulgaris</name>
    <name type="common">Common octopus</name>
    <dbReference type="NCBI Taxonomy" id="6645"/>
    <lineage>
        <taxon>Eukaryota</taxon>
        <taxon>Metazoa</taxon>
        <taxon>Spiralia</taxon>
        <taxon>Lophotrochozoa</taxon>
        <taxon>Mollusca</taxon>
        <taxon>Cephalopoda</taxon>
        <taxon>Coleoidea</taxon>
        <taxon>Octopodiformes</taxon>
        <taxon>Octopoda</taxon>
        <taxon>Incirrata</taxon>
        <taxon>Octopodidae</taxon>
        <taxon>Octopus</taxon>
    </lineage>
</organism>
<reference evidence="18" key="1">
    <citation type="submission" date="2023-08" db="EMBL/GenBank/DDBJ databases">
        <authorList>
            <person name="Alioto T."/>
            <person name="Alioto T."/>
            <person name="Gomez Garrido J."/>
        </authorList>
    </citation>
    <scope>NUCLEOTIDE SEQUENCE</scope>
</reference>
<dbReference type="InterPro" id="IPR019734">
    <property type="entry name" value="TPR_rpt"/>
</dbReference>
<dbReference type="SMART" id="SM00368">
    <property type="entry name" value="LRR_RI"/>
    <property type="match status" value="4"/>
</dbReference>
<dbReference type="Proteomes" id="UP001162480">
    <property type="component" value="Chromosome 24"/>
</dbReference>
<gene>
    <name evidence="18" type="ORF">OCTVUL_1B015584</name>
</gene>
<dbReference type="PROSITE" id="PS50297">
    <property type="entry name" value="ANK_REP_REGION"/>
    <property type="match status" value="3"/>
</dbReference>
<dbReference type="SMART" id="SM00248">
    <property type="entry name" value="ANK"/>
    <property type="match status" value="3"/>
</dbReference>
<feature type="compositionally biased region" description="Acidic residues" evidence="17">
    <location>
        <begin position="475"/>
        <end position="498"/>
    </location>
</feature>
<dbReference type="GO" id="GO:0031297">
    <property type="term" value="P:replication fork processing"/>
    <property type="evidence" value="ECO:0007669"/>
    <property type="project" value="TreeGrafter"/>
</dbReference>
<keyword evidence="5" id="KW-0158">Chromosome</keyword>
<feature type="repeat" description="ANK" evidence="14">
    <location>
        <begin position="547"/>
        <end position="579"/>
    </location>
</feature>
<feature type="repeat" description="ANK" evidence="14">
    <location>
        <begin position="580"/>
        <end position="612"/>
    </location>
</feature>
<sequence>MDTSDRKRLEKLQKEKKDAERRNKFTEVSELCNGIGEIFRKYGFFKEAIEEYNQDLSICETYNDTLGAAVACRMLSECYCDLGDFNKAIQLQKRYLSLARSMKNTVEEQRAWATIGRTYLFQAETDEGRTAYSKAEDAFIHALELCESMKNDLSHKEYMTMKARLFLNMGVVQTGRSNFQEFKNYMERCISIARTNGLAEELFRCQFLLADHYNLVGSSSAALQHIESAIKSALKMKDKHLLTDSYLLKFQICFEAGQYGVARHSLKKLVNIGFNDDRKLKKFYSIAQKSEIVQDKLTTLEKKSSDSENIKSLMKQYEMLADYSVDLSFYKLAIRYYLKVLELGIKVGTPQSDLAPIYMSLAQTYQDDCQYENAIEYYQRELDNIKDNPEQSCQTLINLGINQEIIKMSYEVIKLSYLRALNFAREAKNVRLEQRILKLLVQTQQSYKQDKDKKKFLEKLKALQAKSHLSVEDSGLTEEEDRINSNDDDNDDDDDDDNDLHNSSSGNEDDVEISDLTESEEDEEEIRDHLPSRRTNATRFKVKRNEKGETPLHRACIEGNLKRVELLIKQGQPINVRDYCGWMPIHEAANLGFHLIVEVLIEHGANIDDVGGKECGHVTPLIDAATNGNIEVMQVLLNHGADLTIKDARDRTALTSLMEWRQNCDDVDEEAEQQYQSMVRYLQKKMGIKDVSVLRQKLAVTSMNWGSDNSDDNDSPPLINETSRKKRDRKRPKDNLSEFIEDDNSTGGSSDSETELRNINGRNIIEQESATDAYRNAMSTVGSSARQRLHKNECSSKSLRQRNKGGSRKTALISSEKYVDSDWLIEDVQPSKRKRLAPRGNCFTTGTAVRKSSECLSVTATKPGSSSSLRRFKSRTYSVIDEEDDNNSNDSSASSISLPPSNLDINLPDTIGSSIAEQHQFSNENRFGSSFIPESNQEADTLSQIFHHNSDHNLADAANFTDSIKKPSTSSSSSSSLQLRTDNVSSGMVQMVSKVYIKVGTLYFCVPLSPSDRLKTILWLNQETSRRVYAQCQLKPILSLTTKSGALLDPDDKISMVIENGEELEGCVTSWDLPQVQDRYTEACKSNKTVVVGKISQQLEQCETSGDLTLPHMALTPSIILPVFRAIKYQSNLCFMNLTGNRLGDVGLQSLAKVLNTIPSLTSLDISCNGITLKGLKELNSVLEATYGPSITGQQDTVPWGLAKKPLQKLESLNLSYNHLTDECSDTLMALLRHLPALTHLAIASCQLSHTLFEHAYRSQPSLTSSGNMRSCYLQHVDVSCNKLESAGVRLLFKWLDPTQLVSLDLSWTSGCSSYLMNQLFCNSLMNFLPLCEEPKLQKLSLAGCDLSLEDGNLLVRLPYFATRLQTLDLSSNPQFEQPILLQLLQNASSNADCALEQIVMIDCGISSPLTSDFLDSLGNKLSATIPLVKLHFSCVKLDTVDQNSLKQVWCGHWGDLAVCSFHKGDIVQLSVRNNVY</sequence>
<evidence type="ECO:0000256" key="15">
    <source>
        <dbReference type="PROSITE-ProRule" id="PRU00339"/>
    </source>
</evidence>
<protein>
    <recommendedName>
        <fullName evidence="4">Tonsoku-like protein</fullName>
    </recommendedName>
</protein>
<evidence type="ECO:0000256" key="7">
    <source>
        <dbReference type="ARBA" id="ARBA00022737"/>
    </source>
</evidence>
<evidence type="ECO:0000256" key="8">
    <source>
        <dbReference type="ARBA" id="ARBA00022763"/>
    </source>
</evidence>
<dbReference type="GO" id="GO:0000724">
    <property type="term" value="P:double-strand break repair via homologous recombination"/>
    <property type="evidence" value="ECO:0007669"/>
    <property type="project" value="TreeGrafter"/>
</dbReference>
<keyword evidence="16" id="KW-0175">Coiled coil</keyword>
<evidence type="ECO:0000313" key="19">
    <source>
        <dbReference type="Proteomes" id="UP001162480"/>
    </source>
</evidence>
<keyword evidence="10" id="KW-0156">Chromatin regulator</keyword>
<dbReference type="PROSITE" id="PS51450">
    <property type="entry name" value="LRR"/>
    <property type="match status" value="1"/>
</dbReference>
<evidence type="ECO:0000256" key="12">
    <source>
        <dbReference type="ARBA" id="ARBA00023204"/>
    </source>
</evidence>
<dbReference type="Pfam" id="PF13516">
    <property type="entry name" value="LRR_6"/>
    <property type="match status" value="4"/>
</dbReference>
<dbReference type="InterPro" id="IPR052311">
    <property type="entry name" value="MMS22L-TONSL_complex_comp"/>
</dbReference>
<dbReference type="Pfam" id="PF12796">
    <property type="entry name" value="Ank_2"/>
    <property type="match status" value="1"/>
</dbReference>
<name>A0AA36BTS2_OCTVU</name>
<dbReference type="PROSITE" id="PS50005">
    <property type="entry name" value="TPR"/>
    <property type="match status" value="1"/>
</dbReference>